<dbReference type="Pfam" id="PF00072">
    <property type="entry name" value="Response_reg"/>
    <property type="match status" value="1"/>
</dbReference>
<evidence type="ECO:0000313" key="4">
    <source>
        <dbReference type="EMBL" id="MFC7420541.1"/>
    </source>
</evidence>
<accession>A0ABW2QXU8</accession>
<name>A0ABW2QXU8_9NEIS</name>
<sequence>MARILLVDDEANILSSLKRTLNAKDEFDGTSAAYDIHTFTDPRAALLASETKAFDLVISDYRMPDLDGVAFLTDFRYRQPDCIRIILSGMTDLAGLVLAINEVEIYRFLSKPWNDFELRSTVAGALRFQKVCIENQKLADELRLIRSQTQSKDTELKRLEDAMPGITRVNWGPDGSVLINDK</sequence>
<organism evidence="4 5">
    <name type="scientific">Iodobacter arcticus</name>
    <dbReference type="NCBI Taxonomy" id="590593"/>
    <lineage>
        <taxon>Bacteria</taxon>
        <taxon>Pseudomonadati</taxon>
        <taxon>Pseudomonadota</taxon>
        <taxon>Betaproteobacteria</taxon>
        <taxon>Neisseriales</taxon>
        <taxon>Chitinibacteraceae</taxon>
        <taxon>Iodobacter</taxon>
    </lineage>
</organism>
<proteinExistence type="predicted"/>
<dbReference type="InterPro" id="IPR001789">
    <property type="entry name" value="Sig_transdc_resp-reg_receiver"/>
</dbReference>
<evidence type="ECO:0000313" key="5">
    <source>
        <dbReference type="Proteomes" id="UP001596473"/>
    </source>
</evidence>
<gene>
    <name evidence="4" type="ORF">ACFQNF_11730</name>
</gene>
<dbReference type="PANTHER" id="PTHR44591">
    <property type="entry name" value="STRESS RESPONSE REGULATOR PROTEIN 1"/>
    <property type="match status" value="1"/>
</dbReference>
<keyword evidence="5" id="KW-1185">Reference proteome</keyword>
<dbReference type="RefSeq" id="WP_380188144.1">
    <property type="nucleotide sequence ID" value="NZ_JBHTBQ010000019.1"/>
</dbReference>
<dbReference type="Proteomes" id="UP001596473">
    <property type="component" value="Unassembled WGS sequence"/>
</dbReference>
<protein>
    <submittedName>
        <fullName evidence="4">Response regulator</fullName>
    </submittedName>
</protein>
<keyword evidence="1 2" id="KW-0597">Phosphoprotein</keyword>
<evidence type="ECO:0000256" key="1">
    <source>
        <dbReference type="ARBA" id="ARBA00022553"/>
    </source>
</evidence>
<feature type="modified residue" description="4-aspartylphosphate" evidence="2">
    <location>
        <position position="60"/>
    </location>
</feature>
<dbReference type="PANTHER" id="PTHR44591:SF19">
    <property type="entry name" value="TWO-COMPONENT RESPONSE REGULATOR-RELATED"/>
    <property type="match status" value="1"/>
</dbReference>
<dbReference type="EMBL" id="JBHTBQ010000019">
    <property type="protein sequence ID" value="MFC7420541.1"/>
    <property type="molecule type" value="Genomic_DNA"/>
</dbReference>
<dbReference type="SMART" id="SM00448">
    <property type="entry name" value="REC"/>
    <property type="match status" value="1"/>
</dbReference>
<dbReference type="SUPFAM" id="SSF52172">
    <property type="entry name" value="CheY-like"/>
    <property type="match status" value="1"/>
</dbReference>
<comment type="caution">
    <text evidence="4">The sequence shown here is derived from an EMBL/GenBank/DDBJ whole genome shotgun (WGS) entry which is preliminary data.</text>
</comment>
<dbReference type="InterPro" id="IPR050595">
    <property type="entry name" value="Bact_response_regulator"/>
</dbReference>
<dbReference type="CDD" id="cd17569">
    <property type="entry name" value="REC_HupR-like"/>
    <property type="match status" value="1"/>
</dbReference>
<reference evidence="5" key="1">
    <citation type="journal article" date="2019" name="Int. J. Syst. Evol. Microbiol.">
        <title>The Global Catalogue of Microorganisms (GCM) 10K type strain sequencing project: providing services to taxonomists for standard genome sequencing and annotation.</title>
        <authorList>
            <consortium name="The Broad Institute Genomics Platform"/>
            <consortium name="The Broad Institute Genome Sequencing Center for Infectious Disease"/>
            <person name="Wu L."/>
            <person name="Ma J."/>
        </authorList>
    </citation>
    <scope>NUCLEOTIDE SEQUENCE [LARGE SCALE GENOMIC DNA]</scope>
    <source>
        <strain evidence="5">CCUG 62945</strain>
    </source>
</reference>
<dbReference type="PROSITE" id="PS50110">
    <property type="entry name" value="RESPONSE_REGULATORY"/>
    <property type="match status" value="1"/>
</dbReference>
<evidence type="ECO:0000259" key="3">
    <source>
        <dbReference type="PROSITE" id="PS50110"/>
    </source>
</evidence>
<dbReference type="Gene3D" id="3.40.50.2300">
    <property type="match status" value="1"/>
</dbReference>
<evidence type="ECO:0000256" key="2">
    <source>
        <dbReference type="PROSITE-ProRule" id="PRU00169"/>
    </source>
</evidence>
<dbReference type="InterPro" id="IPR011006">
    <property type="entry name" value="CheY-like_superfamily"/>
</dbReference>
<feature type="domain" description="Response regulatory" evidence="3">
    <location>
        <begin position="3"/>
        <end position="126"/>
    </location>
</feature>